<name>A0A840SNG6_9RHOB</name>
<reference evidence="2 3" key="1">
    <citation type="submission" date="2020-08" db="EMBL/GenBank/DDBJ databases">
        <title>Genomic Encyclopedia of Type Strains, Phase IV (KMG-IV): sequencing the most valuable type-strain genomes for metagenomic binning, comparative biology and taxonomic classification.</title>
        <authorList>
            <person name="Goeker M."/>
        </authorList>
    </citation>
    <scope>NUCLEOTIDE SEQUENCE [LARGE SCALE GENOMIC DNA]</scope>
    <source>
        <strain evidence="2 3">DSM 101730</strain>
    </source>
</reference>
<accession>A0A840SNG6</accession>
<protein>
    <submittedName>
        <fullName evidence="2">Type IV secretion system protein VirB2</fullName>
    </submittedName>
</protein>
<evidence type="ECO:0000313" key="3">
    <source>
        <dbReference type="Proteomes" id="UP000549457"/>
    </source>
</evidence>
<dbReference type="EMBL" id="JACHFM010000011">
    <property type="protein sequence ID" value="MBB5224609.1"/>
    <property type="molecule type" value="Genomic_DNA"/>
</dbReference>
<dbReference type="AlphaFoldDB" id="A0A840SNG6"/>
<organism evidence="2 3">
    <name type="scientific">Amaricoccus macauensis</name>
    <dbReference type="NCBI Taxonomy" id="57001"/>
    <lineage>
        <taxon>Bacteria</taxon>
        <taxon>Pseudomonadati</taxon>
        <taxon>Pseudomonadota</taxon>
        <taxon>Alphaproteobacteria</taxon>
        <taxon>Rhodobacterales</taxon>
        <taxon>Paracoccaceae</taxon>
        <taxon>Amaricoccus</taxon>
    </lineage>
</organism>
<dbReference type="InterPro" id="IPR007039">
    <property type="entry name" value="TrbC/VirB2"/>
</dbReference>
<keyword evidence="1" id="KW-0472">Membrane</keyword>
<feature type="transmembrane region" description="Helical" evidence="1">
    <location>
        <begin position="91"/>
        <end position="112"/>
    </location>
</feature>
<evidence type="ECO:0000313" key="2">
    <source>
        <dbReference type="EMBL" id="MBB5224609.1"/>
    </source>
</evidence>
<comment type="caution">
    <text evidence="2">The sequence shown here is derived from an EMBL/GenBank/DDBJ whole genome shotgun (WGS) entry which is preliminary data.</text>
</comment>
<dbReference type="RefSeq" id="WP_246400045.1">
    <property type="nucleotide sequence ID" value="NZ_JACHFM010000011.1"/>
</dbReference>
<sequence length="113" mass="11458">MEKMIATTRRMIGLRLPSVMPGTGLVWLLLGLFAVGVVVGGPAVAQDLSPIDTFFATLGAALTGTTGRAIGLVALAAVGVMFLFGRMNMGFAVSICVGLVILFGAATILGGFA</sequence>
<keyword evidence="1" id="KW-1133">Transmembrane helix</keyword>
<dbReference type="Pfam" id="PF04956">
    <property type="entry name" value="TrbC"/>
    <property type="match status" value="1"/>
</dbReference>
<keyword evidence="3" id="KW-1185">Reference proteome</keyword>
<proteinExistence type="predicted"/>
<keyword evidence="1" id="KW-0812">Transmembrane</keyword>
<evidence type="ECO:0000256" key="1">
    <source>
        <dbReference type="SAM" id="Phobius"/>
    </source>
</evidence>
<gene>
    <name evidence="2" type="ORF">HNP73_004580</name>
</gene>
<dbReference type="Proteomes" id="UP000549457">
    <property type="component" value="Unassembled WGS sequence"/>
</dbReference>
<feature type="transmembrane region" description="Helical" evidence="1">
    <location>
        <begin position="55"/>
        <end position="84"/>
    </location>
</feature>